<name>A0ACB6ZSX0_THEGA</name>
<comment type="caution">
    <text evidence="1">The sequence shown here is derived from an EMBL/GenBank/DDBJ whole genome shotgun (WGS) entry which is preliminary data.</text>
</comment>
<evidence type="ECO:0000313" key="2">
    <source>
        <dbReference type="Proteomes" id="UP000886501"/>
    </source>
</evidence>
<sequence length="382" mass="41490">MAQPVTVLSSFELTSKLEELSGLTSQIVRFSNELQAASRSDFSMDSASVCALLPVALSNAWNCLSILQFISQAPFSPPYPLPFVPPVFGSPSERDRYDSPPLPSTAHANLEMEDEATCDALLIPAEPRCGWNTQSRMDIPVVDSRLSTPGQSQAVIDKTRLPVISLDPQFLSRPPTPATQKWPLLPLPLPPVGAISEPSICPTLGDRSTSEYSPLSPLFSHQSPTRHGVSIAELVEEESSSSGTRGGMHPPSRPAVTRANTSAAHSYPPLSISITDATPQPTRREIKPLRSSLVSLPESPTTQVRSSSVSPPVSPASNHLRRAASEGRELPRRSKRKRVLLTTPEVPRRRVTRNSVKQKTSEEFGMEAGKRTRAEAPETVPF</sequence>
<dbReference type="Proteomes" id="UP000886501">
    <property type="component" value="Unassembled WGS sequence"/>
</dbReference>
<reference evidence="1" key="2">
    <citation type="journal article" date="2020" name="Nat. Commun.">
        <title>Large-scale genome sequencing of mycorrhizal fungi provides insights into the early evolution of symbiotic traits.</title>
        <authorList>
            <person name="Miyauchi S."/>
            <person name="Kiss E."/>
            <person name="Kuo A."/>
            <person name="Drula E."/>
            <person name="Kohler A."/>
            <person name="Sanchez-Garcia M."/>
            <person name="Morin E."/>
            <person name="Andreopoulos B."/>
            <person name="Barry K.W."/>
            <person name="Bonito G."/>
            <person name="Buee M."/>
            <person name="Carver A."/>
            <person name="Chen C."/>
            <person name="Cichocki N."/>
            <person name="Clum A."/>
            <person name="Culley D."/>
            <person name="Crous P.W."/>
            <person name="Fauchery L."/>
            <person name="Girlanda M."/>
            <person name="Hayes R.D."/>
            <person name="Keri Z."/>
            <person name="LaButti K."/>
            <person name="Lipzen A."/>
            <person name="Lombard V."/>
            <person name="Magnuson J."/>
            <person name="Maillard F."/>
            <person name="Murat C."/>
            <person name="Nolan M."/>
            <person name="Ohm R.A."/>
            <person name="Pangilinan J."/>
            <person name="Pereira M.F."/>
            <person name="Perotto S."/>
            <person name="Peter M."/>
            <person name="Pfister S."/>
            <person name="Riley R."/>
            <person name="Sitrit Y."/>
            <person name="Stielow J.B."/>
            <person name="Szollosi G."/>
            <person name="Zifcakova L."/>
            <person name="Stursova M."/>
            <person name="Spatafora J.W."/>
            <person name="Tedersoo L."/>
            <person name="Vaario L.M."/>
            <person name="Yamada A."/>
            <person name="Yan M."/>
            <person name="Wang P."/>
            <person name="Xu J."/>
            <person name="Bruns T."/>
            <person name="Baldrian P."/>
            <person name="Vilgalys R."/>
            <person name="Dunand C."/>
            <person name="Henrissat B."/>
            <person name="Grigoriev I.V."/>
            <person name="Hibbett D."/>
            <person name="Nagy L.G."/>
            <person name="Martin F.M."/>
        </authorList>
    </citation>
    <scope>NUCLEOTIDE SEQUENCE</scope>
    <source>
        <strain evidence="1">P2</strain>
    </source>
</reference>
<gene>
    <name evidence="1" type="ORF">BDM02DRAFT_3109068</name>
</gene>
<reference evidence="1" key="1">
    <citation type="submission" date="2019-10" db="EMBL/GenBank/DDBJ databases">
        <authorList>
            <consortium name="DOE Joint Genome Institute"/>
            <person name="Kuo A."/>
            <person name="Miyauchi S."/>
            <person name="Kiss E."/>
            <person name="Drula E."/>
            <person name="Kohler A."/>
            <person name="Sanchez-Garcia M."/>
            <person name="Andreopoulos B."/>
            <person name="Barry K.W."/>
            <person name="Bonito G."/>
            <person name="Buee M."/>
            <person name="Carver A."/>
            <person name="Chen C."/>
            <person name="Cichocki N."/>
            <person name="Clum A."/>
            <person name="Culley D."/>
            <person name="Crous P.W."/>
            <person name="Fauchery L."/>
            <person name="Girlanda M."/>
            <person name="Hayes R."/>
            <person name="Keri Z."/>
            <person name="Labutti K."/>
            <person name="Lipzen A."/>
            <person name="Lombard V."/>
            <person name="Magnuson J."/>
            <person name="Maillard F."/>
            <person name="Morin E."/>
            <person name="Murat C."/>
            <person name="Nolan M."/>
            <person name="Ohm R."/>
            <person name="Pangilinan J."/>
            <person name="Pereira M."/>
            <person name="Perotto S."/>
            <person name="Peter M."/>
            <person name="Riley R."/>
            <person name="Sitrit Y."/>
            <person name="Stielow B."/>
            <person name="Szollosi G."/>
            <person name="Zifcakova L."/>
            <person name="Stursova M."/>
            <person name="Spatafora J.W."/>
            <person name="Tedersoo L."/>
            <person name="Vaario L.-M."/>
            <person name="Yamada A."/>
            <person name="Yan M."/>
            <person name="Wang P."/>
            <person name="Xu J."/>
            <person name="Bruns T."/>
            <person name="Baldrian P."/>
            <person name="Vilgalys R."/>
            <person name="Henrissat B."/>
            <person name="Grigoriev I.V."/>
            <person name="Hibbett D."/>
            <person name="Nagy L.G."/>
            <person name="Martin F.M."/>
        </authorList>
    </citation>
    <scope>NUCLEOTIDE SEQUENCE</scope>
    <source>
        <strain evidence="1">P2</strain>
    </source>
</reference>
<dbReference type="EMBL" id="MU117968">
    <property type="protein sequence ID" value="KAF9652526.1"/>
    <property type="molecule type" value="Genomic_DNA"/>
</dbReference>
<accession>A0ACB6ZSX0</accession>
<organism evidence="1 2">
    <name type="scientific">Thelephora ganbajun</name>
    <name type="common">Ganba fungus</name>
    <dbReference type="NCBI Taxonomy" id="370292"/>
    <lineage>
        <taxon>Eukaryota</taxon>
        <taxon>Fungi</taxon>
        <taxon>Dikarya</taxon>
        <taxon>Basidiomycota</taxon>
        <taxon>Agaricomycotina</taxon>
        <taxon>Agaricomycetes</taxon>
        <taxon>Thelephorales</taxon>
        <taxon>Thelephoraceae</taxon>
        <taxon>Thelephora</taxon>
    </lineage>
</organism>
<protein>
    <submittedName>
        <fullName evidence="1">Uncharacterized protein</fullName>
    </submittedName>
</protein>
<proteinExistence type="predicted"/>
<evidence type="ECO:0000313" key="1">
    <source>
        <dbReference type="EMBL" id="KAF9652526.1"/>
    </source>
</evidence>
<keyword evidence="2" id="KW-1185">Reference proteome</keyword>